<proteinExistence type="predicted"/>
<keyword evidence="6" id="KW-0378">Hydrolase</keyword>
<dbReference type="GO" id="GO:0036424">
    <property type="term" value="F:L-phosphoserine phosphatase activity"/>
    <property type="evidence" value="ECO:0007669"/>
    <property type="project" value="TreeGrafter"/>
</dbReference>
<dbReference type="Gene3D" id="3.90.1470.10">
    <property type="entry name" value="thrh gene product, domain 2"/>
    <property type="match status" value="1"/>
</dbReference>
<protein>
    <recommendedName>
        <fullName evidence="3">phosphoserine phosphatase</fullName>
        <ecNumber evidence="3">3.1.3.3</ecNumber>
    </recommendedName>
</protein>
<dbReference type="GO" id="GO:0005737">
    <property type="term" value="C:cytoplasm"/>
    <property type="evidence" value="ECO:0007669"/>
    <property type="project" value="TreeGrafter"/>
</dbReference>
<dbReference type="NCBIfam" id="TIGR02137">
    <property type="entry name" value="HSK-PSP"/>
    <property type="match status" value="1"/>
</dbReference>
<dbReference type="GO" id="GO:0000287">
    <property type="term" value="F:magnesium ion binding"/>
    <property type="evidence" value="ECO:0007669"/>
    <property type="project" value="TreeGrafter"/>
</dbReference>
<comment type="cofactor">
    <cofactor evidence="1">
        <name>Mg(2+)</name>
        <dbReference type="ChEBI" id="CHEBI:18420"/>
    </cofactor>
</comment>
<gene>
    <name evidence="9" type="ORF">METZ01_LOCUS21330</name>
</gene>
<evidence type="ECO:0000256" key="3">
    <source>
        <dbReference type="ARBA" id="ARBA00012640"/>
    </source>
</evidence>
<evidence type="ECO:0000256" key="4">
    <source>
        <dbReference type="ARBA" id="ARBA00022605"/>
    </source>
</evidence>
<dbReference type="NCBIfam" id="NF010109">
    <property type="entry name" value="PRK13582.1"/>
    <property type="match status" value="1"/>
</dbReference>
<evidence type="ECO:0000313" key="9">
    <source>
        <dbReference type="EMBL" id="SUZ68476.1"/>
    </source>
</evidence>
<sequence>MLGHFVLLKLLLQVKGCLFVQRIVTLDMEGVVTPEIWIAVAAHTNIPELRVTTRDEPDYQKLMDQRISILTEHQVSLSVIRGVISELSVLDGAREFLDDLRQKYQVVLLSDTFEQFADHFMVQLGHPHLLCHRLDVDDDRVKRFVPRVVDAKKQAVTGYQKLGFHVTAVGDSHNDISMLQQADAGCLFRSPLGLPDKYPDLLPLEAYDELTKWIDESFGT</sequence>
<dbReference type="SUPFAM" id="SSF56784">
    <property type="entry name" value="HAD-like"/>
    <property type="match status" value="1"/>
</dbReference>
<evidence type="ECO:0000256" key="2">
    <source>
        <dbReference type="ARBA" id="ARBA00005135"/>
    </source>
</evidence>
<evidence type="ECO:0000256" key="6">
    <source>
        <dbReference type="ARBA" id="ARBA00022801"/>
    </source>
</evidence>
<dbReference type="PANTHER" id="PTHR43344:SF2">
    <property type="entry name" value="PHOSPHOSERINE PHOSPHATASE"/>
    <property type="match status" value="1"/>
</dbReference>
<dbReference type="InterPro" id="IPR011863">
    <property type="entry name" value="HSK-PSP"/>
</dbReference>
<keyword evidence="7" id="KW-0460">Magnesium</keyword>
<evidence type="ECO:0000256" key="8">
    <source>
        <dbReference type="ARBA" id="ARBA00023299"/>
    </source>
</evidence>
<keyword evidence="4" id="KW-0028">Amino-acid biosynthesis</keyword>
<organism evidence="9">
    <name type="scientific">marine metagenome</name>
    <dbReference type="NCBI Taxonomy" id="408172"/>
    <lineage>
        <taxon>unclassified sequences</taxon>
        <taxon>metagenomes</taxon>
        <taxon>ecological metagenomes</taxon>
    </lineage>
</organism>
<evidence type="ECO:0000256" key="5">
    <source>
        <dbReference type="ARBA" id="ARBA00022723"/>
    </source>
</evidence>
<dbReference type="AlphaFoldDB" id="A0A381PN75"/>
<dbReference type="EC" id="3.1.3.3" evidence="3"/>
<dbReference type="Pfam" id="PF00702">
    <property type="entry name" value="Hydrolase"/>
    <property type="match status" value="1"/>
</dbReference>
<keyword evidence="5" id="KW-0479">Metal-binding</keyword>
<evidence type="ECO:0000256" key="1">
    <source>
        <dbReference type="ARBA" id="ARBA00001946"/>
    </source>
</evidence>
<dbReference type="Gene3D" id="3.40.50.1000">
    <property type="entry name" value="HAD superfamily/HAD-like"/>
    <property type="match status" value="1"/>
</dbReference>
<accession>A0A381PN75</accession>
<dbReference type="EMBL" id="UINC01001039">
    <property type="protein sequence ID" value="SUZ68476.1"/>
    <property type="molecule type" value="Genomic_DNA"/>
</dbReference>
<name>A0A381PN75_9ZZZZ</name>
<keyword evidence="8" id="KW-0718">Serine biosynthesis</keyword>
<reference evidence="9" key="1">
    <citation type="submission" date="2018-05" db="EMBL/GenBank/DDBJ databases">
        <authorList>
            <person name="Lanie J.A."/>
            <person name="Ng W.-L."/>
            <person name="Kazmierczak K.M."/>
            <person name="Andrzejewski T.M."/>
            <person name="Davidsen T.M."/>
            <person name="Wayne K.J."/>
            <person name="Tettelin H."/>
            <person name="Glass J.I."/>
            <person name="Rusch D."/>
            <person name="Podicherti R."/>
            <person name="Tsui H.-C.T."/>
            <person name="Winkler M.E."/>
        </authorList>
    </citation>
    <scope>NUCLEOTIDE SEQUENCE</scope>
</reference>
<evidence type="ECO:0000256" key="7">
    <source>
        <dbReference type="ARBA" id="ARBA00022842"/>
    </source>
</evidence>
<dbReference type="InterPro" id="IPR036412">
    <property type="entry name" value="HAD-like_sf"/>
</dbReference>
<dbReference type="InterPro" id="IPR050582">
    <property type="entry name" value="HAD-like_SerB"/>
</dbReference>
<dbReference type="InterPro" id="IPR023214">
    <property type="entry name" value="HAD_sf"/>
</dbReference>
<dbReference type="GO" id="GO:0006564">
    <property type="term" value="P:L-serine biosynthetic process"/>
    <property type="evidence" value="ECO:0007669"/>
    <property type="project" value="UniProtKB-KW"/>
</dbReference>
<comment type="pathway">
    <text evidence="2">Amino-acid biosynthesis; L-serine biosynthesis; L-serine from 3-phospho-D-glycerate: step 3/3.</text>
</comment>
<dbReference type="PANTHER" id="PTHR43344">
    <property type="entry name" value="PHOSPHOSERINE PHOSPHATASE"/>
    <property type="match status" value="1"/>
</dbReference>